<comment type="caution">
    <text evidence="2">The sequence shown here is derived from an EMBL/GenBank/DDBJ whole genome shotgun (WGS) entry which is preliminary data.</text>
</comment>
<dbReference type="EMBL" id="JBHSAP010000009">
    <property type="protein sequence ID" value="MFC4076989.1"/>
    <property type="molecule type" value="Genomic_DNA"/>
</dbReference>
<evidence type="ECO:0000313" key="2">
    <source>
        <dbReference type="EMBL" id="MFC4076989.1"/>
    </source>
</evidence>
<dbReference type="PANTHER" id="PTHR43441">
    <property type="entry name" value="RIBOSOMAL-PROTEIN-SERINE ACETYLTRANSFERASE"/>
    <property type="match status" value="1"/>
</dbReference>
<proteinExistence type="predicted"/>
<keyword evidence="3" id="KW-1185">Reference proteome</keyword>
<reference evidence="3" key="1">
    <citation type="journal article" date="2019" name="Int. J. Syst. Evol. Microbiol.">
        <title>The Global Catalogue of Microorganisms (GCM) 10K type strain sequencing project: providing services to taxonomists for standard genome sequencing and annotation.</title>
        <authorList>
            <consortium name="The Broad Institute Genomics Platform"/>
            <consortium name="The Broad Institute Genome Sequencing Center for Infectious Disease"/>
            <person name="Wu L."/>
            <person name="Ma J."/>
        </authorList>
    </citation>
    <scope>NUCLEOTIDE SEQUENCE [LARGE SCALE GENOMIC DNA]</scope>
    <source>
        <strain evidence="3">IBRC-M 10813</strain>
    </source>
</reference>
<gene>
    <name evidence="2" type="ORF">ACFOUO_09200</name>
</gene>
<keyword evidence="2" id="KW-0808">Transferase</keyword>
<protein>
    <submittedName>
        <fullName evidence="2">GNAT family N-acetyltransferase</fullName>
        <ecNumber evidence="2">2.3.-.-</ecNumber>
    </submittedName>
</protein>
<dbReference type="InterPro" id="IPR016181">
    <property type="entry name" value="Acyl_CoA_acyltransferase"/>
</dbReference>
<dbReference type="PANTHER" id="PTHR43441:SF11">
    <property type="entry name" value="RIBOSOMAL-PROTEIN-SERINE ACETYLTRANSFERASE"/>
    <property type="match status" value="1"/>
</dbReference>
<keyword evidence="2" id="KW-0012">Acyltransferase</keyword>
<dbReference type="GO" id="GO:0016746">
    <property type="term" value="F:acyltransferase activity"/>
    <property type="evidence" value="ECO:0007669"/>
    <property type="project" value="UniProtKB-KW"/>
</dbReference>
<dbReference type="InterPro" id="IPR051908">
    <property type="entry name" value="Ribosomal_N-acetyltransferase"/>
</dbReference>
<dbReference type="SUPFAM" id="SSF55729">
    <property type="entry name" value="Acyl-CoA N-acyltransferases (Nat)"/>
    <property type="match status" value="1"/>
</dbReference>
<dbReference type="Proteomes" id="UP001595843">
    <property type="component" value="Unassembled WGS sequence"/>
</dbReference>
<dbReference type="InterPro" id="IPR000182">
    <property type="entry name" value="GNAT_dom"/>
</dbReference>
<dbReference type="PROSITE" id="PS51186">
    <property type="entry name" value="GNAT"/>
    <property type="match status" value="1"/>
</dbReference>
<sequence>MTLTAGEDLCLILFKQEHARPLFRLLEENRPLLERWLDWMVKIRTSEQMEAYILRSLAAFASGSQAHFGIWSSGVLAGSVTVERFDSHTRTAEIGYWLGECHSGRGLMTRAVLCTANWLFQERGANRIEIRCEADNRPSQAVALRAGFTWEGTLREAGFRQGQFVDHLIYSLLHKEWEETIPSTVNRKS</sequence>
<accession>A0ABV8JI29</accession>
<dbReference type="Gene3D" id="3.40.630.30">
    <property type="match status" value="1"/>
</dbReference>
<feature type="domain" description="N-acetyltransferase" evidence="1">
    <location>
        <begin position="21"/>
        <end position="175"/>
    </location>
</feature>
<name>A0ABV8JI29_9BACL</name>
<dbReference type="Pfam" id="PF13302">
    <property type="entry name" value="Acetyltransf_3"/>
    <property type="match status" value="1"/>
</dbReference>
<evidence type="ECO:0000313" key="3">
    <source>
        <dbReference type="Proteomes" id="UP001595843"/>
    </source>
</evidence>
<organism evidence="2 3">
    <name type="scientific">Salinithrix halophila</name>
    <dbReference type="NCBI Taxonomy" id="1485204"/>
    <lineage>
        <taxon>Bacteria</taxon>
        <taxon>Bacillati</taxon>
        <taxon>Bacillota</taxon>
        <taxon>Bacilli</taxon>
        <taxon>Bacillales</taxon>
        <taxon>Thermoactinomycetaceae</taxon>
        <taxon>Salinithrix</taxon>
    </lineage>
</organism>
<dbReference type="EC" id="2.3.-.-" evidence="2"/>
<evidence type="ECO:0000259" key="1">
    <source>
        <dbReference type="PROSITE" id="PS51186"/>
    </source>
</evidence>